<evidence type="ECO:0000259" key="16">
    <source>
        <dbReference type="Pfam" id="PF04389"/>
    </source>
</evidence>
<feature type="transmembrane region" description="Helical" evidence="15">
    <location>
        <begin position="433"/>
        <end position="452"/>
    </location>
</feature>
<dbReference type="InterPro" id="IPR053974">
    <property type="entry name" value="ERMP1_1-A_TM"/>
</dbReference>
<keyword evidence="9 15" id="KW-1133">Transmembrane helix</keyword>
<keyword evidence="11 15" id="KW-0472">Membrane</keyword>
<dbReference type="EMBL" id="JAFCIX010000433">
    <property type="protein sequence ID" value="KAH6590403.1"/>
    <property type="molecule type" value="Genomic_DNA"/>
</dbReference>
<evidence type="ECO:0000256" key="10">
    <source>
        <dbReference type="ARBA" id="ARBA00023049"/>
    </source>
</evidence>
<dbReference type="InterPro" id="IPR007484">
    <property type="entry name" value="Peptidase_M28"/>
</dbReference>
<evidence type="ECO:0000256" key="2">
    <source>
        <dbReference type="ARBA" id="ARBA00004477"/>
    </source>
</evidence>
<evidence type="ECO:0000256" key="14">
    <source>
        <dbReference type="SAM" id="MobiDB-lite"/>
    </source>
</evidence>
<dbReference type="Pfam" id="PF22249">
    <property type="entry name" value="ERMP1-TM"/>
    <property type="match status" value="1"/>
</dbReference>
<reference evidence="18 19" key="1">
    <citation type="submission" date="2021-02" db="EMBL/GenBank/DDBJ databases">
        <title>Variation within the Batrachochytrium salamandrivorans European outbreak.</title>
        <authorList>
            <person name="Kelly M."/>
            <person name="Pasmans F."/>
            <person name="Shea T.P."/>
            <person name="Munoz J.F."/>
            <person name="Carranza S."/>
            <person name="Cuomo C.A."/>
            <person name="Martel A."/>
        </authorList>
    </citation>
    <scope>NUCLEOTIDE SEQUENCE [LARGE SCALE GENOMIC DNA]</scope>
    <source>
        <strain evidence="18 19">AMFP18/2</strain>
    </source>
</reference>
<feature type="domain" description="Peptidase M28" evidence="16">
    <location>
        <begin position="180"/>
        <end position="359"/>
    </location>
</feature>
<dbReference type="Pfam" id="PF04389">
    <property type="entry name" value="Peptidase_M28"/>
    <property type="match status" value="1"/>
</dbReference>
<evidence type="ECO:0000256" key="11">
    <source>
        <dbReference type="ARBA" id="ARBA00023136"/>
    </source>
</evidence>
<evidence type="ECO:0000256" key="7">
    <source>
        <dbReference type="ARBA" id="ARBA00022824"/>
    </source>
</evidence>
<comment type="similarity">
    <text evidence="13">Belongs to the peptidase M28 family.</text>
</comment>
<dbReference type="CDD" id="cd03875">
    <property type="entry name" value="M28_Fxna_like"/>
    <property type="match status" value="1"/>
</dbReference>
<dbReference type="PANTHER" id="PTHR12147">
    <property type="entry name" value="METALLOPEPTIDASE M28 FAMILY MEMBER"/>
    <property type="match status" value="1"/>
</dbReference>
<evidence type="ECO:0000259" key="17">
    <source>
        <dbReference type="Pfam" id="PF22249"/>
    </source>
</evidence>
<organism evidence="18 19">
    <name type="scientific">Batrachochytrium salamandrivorans</name>
    <dbReference type="NCBI Taxonomy" id="1357716"/>
    <lineage>
        <taxon>Eukaryota</taxon>
        <taxon>Fungi</taxon>
        <taxon>Fungi incertae sedis</taxon>
        <taxon>Chytridiomycota</taxon>
        <taxon>Chytridiomycota incertae sedis</taxon>
        <taxon>Chytridiomycetes</taxon>
        <taxon>Rhizophydiales</taxon>
        <taxon>Rhizophydiales incertae sedis</taxon>
        <taxon>Batrachochytrium</taxon>
    </lineage>
</organism>
<dbReference type="InterPro" id="IPR048024">
    <property type="entry name" value="Fxna-like_M28_dom"/>
</dbReference>
<evidence type="ECO:0000256" key="15">
    <source>
        <dbReference type="SAM" id="Phobius"/>
    </source>
</evidence>
<keyword evidence="3 13" id="KW-0645">Protease</keyword>
<feature type="transmembrane region" description="Helical" evidence="15">
    <location>
        <begin position="58"/>
        <end position="77"/>
    </location>
</feature>
<name>A0ABQ8F4N9_9FUNG</name>
<feature type="transmembrane region" description="Helical" evidence="15">
    <location>
        <begin position="503"/>
        <end position="522"/>
    </location>
</feature>
<evidence type="ECO:0000256" key="6">
    <source>
        <dbReference type="ARBA" id="ARBA00022801"/>
    </source>
</evidence>
<accession>A0ABQ8F4N9</accession>
<keyword evidence="19" id="KW-1185">Reference proteome</keyword>
<keyword evidence="7" id="KW-0256">Endoplasmic reticulum</keyword>
<evidence type="ECO:0000256" key="12">
    <source>
        <dbReference type="ARBA" id="ARBA00023180"/>
    </source>
</evidence>
<proteinExistence type="inferred from homology"/>
<evidence type="ECO:0000256" key="8">
    <source>
        <dbReference type="ARBA" id="ARBA00022833"/>
    </source>
</evidence>
<dbReference type="InterPro" id="IPR045175">
    <property type="entry name" value="M28_fam"/>
</dbReference>
<dbReference type="EC" id="3.4.-.-" evidence="13"/>
<evidence type="ECO:0000256" key="1">
    <source>
        <dbReference type="ARBA" id="ARBA00001947"/>
    </source>
</evidence>
<evidence type="ECO:0000256" key="4">
    <source>
        <dbReference type="ARBA" id="ARBA00022692"/>
    </source>
</evidence>
<feature type="domain" description="Endoplasmic reticulum metallopeptidase 1/1-A TM" evidence="17">
    <location>
        <begin position="434"/>
        <end position="645"/>
    </location>
</feature>
<keyword evidence="8 13" id="KW-0862">Zinc</keyword>
<gene>
    <name evidence="18" type="ORF">BASA50_009378</name>
</gene>
<feature type="compositionally biased region" description="Basic residues" evidence="14">
    <location>
        <begin position="1"/>
        <end position="14"/>
    </location>
</feature>
<keyword evidence="5 13" id="KW-0479">Metal-binding</keyword>
<keyword evidence="10" id="KW-0482">Metalloprotease</keyword>
<comment type="caution">
    <text evidence="18">The sequence shown here is derived from an EMBL/GenBank/DDBJ whole genome shotgun (WGS) entry which is preliminary data.</text>
</comment>
<feature type="transmembrane region" description="Helical" evidence="15">
    <location>
        <begin position="528"/>
        <end position="546"/>
    </location>
</feature>
<feature type="transmembrane region" description="Helical" evidence="15">
    <location>
        <begin position="558"/>
        <end position="586"/>
    </location>
</feature>
<evidence type="ECO:0000313" key="18">
    <source>
        <dbReference type="EMBL" id="KAH6590403.1"/>
    </source>
</evidence>
<sequence length="896" mass="99897">MASAHHRPDRHNRHDTHDGHNGLDRDSSRYDGLKGKADDDQSDGASHLRSTTRHSRRWAVGSIAILLIYATLAIYGVHRHLMLPDPRPLLSPSDPFFSETAARRTLRVLANDIGLRAVGTGQEDRARDFLMTESVALKLASETHSSHLTIDIHEQKANGTHRFNSMGQVVKISCGPECDKHALLLNAHYDSTLFSPGASDGGAGIAIMLEVMRVLAHTPKTLKNSVIFLFNSAEETLQDASHALVTQHKLVSSIRAVLNLEAMGVKGKEFLFQASSDTLVDAYRRVPHPHGASISNAIFATGFVKSDTDFCQFVQYGDMAGLDFAFYQNSYVYHTMLDVEENIQDGSLQHFGDNILALVEYIIFEADLSDFSHSQNVIYYDYLGMIFVYYTKNLAATLHYSLVALLVVFAIYRHKQLGLSSIGAVFEMLQIGQSLLSSIFHSVVTALFLTYMLGNAMSWFSREWLPIVLFGAPTIRGLLSSVISKRRRSTLTGADPISERRTFLGIILLWGVLLFFSTYNSLDISFLLSFHVGSLLCGQVMDTFMTNHKDISITPVSVFVYATSMLMVVPYFITALLSMMMLVVPFTGRVSSDIPVDILVSVLTALLVFIAQGYLIIPVFYRLHRKTASTLYRMVTIACVVTVFVFSSMMPYDSMHPKRVFIKYVDNTTSGDRSIALAYMDPARSHDLIIATKKKLGVKGVRRTRLETDRDWSTLSPIIHLIDSYVFNVTEQTTQISNAATPPRLTWTSAYDSQLDQRHISLSLDRPGLISTVLSFTADVISWSIGDDTLSHAGESHQYALRSIRGGDNSDRWNMTMVVKGDAPLWVEVSGVERDGFHTVSDVVHPVNSQRMAHRGMLWKWSDQWASAKILSVVQDALPPWASGFYMGVVIVNYIV</sequence>
<evidence type="ECO:0000256" key="5">
    <source>
        <dbReference type="ARBA" id="ARBA00022723"/>
    </source>
</evidence>
<dbReference type="SUPFAM" id="SSF53187">
    <property type="entry name" value="Zn-dependent exopeptidases"/>
    <property type="match status" value="1"/>
</dbReference>
<feature type="transmembrane region" description="Helical" evidence="15">
    <location>
        <begin position="394"/>
        <end position="412"/>
    </location>
</feature>
<comment type="cofactor">
    <cofactor evidence="1">
        <name>Zn(2+)</name>
        <dbReference type="ChEBI" id="CHEBI:29105"/>
    </cofactor>
</comment>
<evidence type="ECO:0000256" key="3">
    <source>
        <dbReference type="ARBA" id="ARBA00022670"/>
    </source>
</evidence>
<feature type="region of interest" description="Disordered" evidence="14">
    <location>
        <begin position="1"/>
        <end position="52"/>
    </location>
</feature>
<evidence type="ECO:0000313" key="19">
    <source>
        <dbReference type="Proteomes" id="UP001648503"/>
    </source>
</evidence>
<feature type="compositionally biased region" description="Basic and acidic residues" evidence="14">
    <location>
        <begin position="15"/>
        <end position="39"/>
    </location>
</feature>
<keyword evidence="6 13" id="KW-0378">Hydrolase</keyword>
<comment type="subcellular location">
    <subcellularLocation>
        <location evidence="2">Endoplasmic reticulum membrane</location>
        <topology evidence="2">Multi-pass membrane protein</topology>
    </subcellularLocation>
</comment>
<protein>
    <recommendedName>
        <fullName evidence="13">Peptide hydrolase</fullName>
        <ecNumber evidence="13">3.4.-.-</ecNumber>
    </recommendedName>
</protein>
<feature type="transmembrane region" description="Helical" evidence="15">
    <location>
        <begin position="598"/>
        <end position="619"/>
    </location>
</feature>
<keyword evidence="12" id="KW-0325">Glycoprotein</keyword>
<keyword evidence="4 15" id="KW-0812">Transmembrane</keyword>
<dbReference type="Proteomes" id="UP001648503">
    <property type="component" value="Unassembled WGS sequence"/>
</dbReference>
<dbReference type="PANTHER" id="PTHR12147:SF22">
    <property type="entry name" value="ENDOPLASMIC RETICULUM METALLOPEPTIDASE 1"/>
    <property type="match status" value="1"/>
</dbReference>
<dbReference type="Gene3D" id="3.40.630.10">
    <property type="entry name" value="Zn peptidases"/>
    <property type="match status" value="1"/>
</dbReference>
<evidence type="ECO:0000256" key="9">
    <source>
        <dbReference type="ARBA" id="ARBA00022989"/>
    </source>
</evidence>
<feature type="transmembrane region" description="Helical" evidence="15">
    <location>
        <begin position="631"/>
        <end position="652"/>
    </location>
</feature>
<evidence type="ECO:0000256" key="13">
    <source>
        <dbReference type="RuleBase" id="RU361240"/>
    </source>
</evidence>
<feature type="transmembrane region" description="Helical" evidence="15">
    <location>
        <begin position="464"/>
        <end position="483"/>
    </location>
</feature>